<reference evidence="3" key="1">
    <citation type="submission" date="2016-10" db="EMBL/GenBank/DDBJ databases">
        <authorList>
            <person name="Varghese N."/>
            <person name="Submissions S."/>
        </authorList>
    </citation>
    <scope>NUCLEOTIDE SEQUENCE [LARGE SCALE GENOMIC DNA]</scope>
    <source>
        <strain evidence="3">JCM 15604</strain>
    </source>
</reference>
<name>A0A1I5YP49_9GAMM</name>
<keyword evidence="1" id="KW-0175">Coiled coil</keyword>
<evidence type="ECO:0000313" key="2">
    <source>
        <dbReference type="EMBL" id="SFQ45922.1"/>
    </source>
</evidence>
<sequence length="273" mass="31425">MAHLLTEPNRDFSFNLKHETKQNNAYGGAVAIYWPEGLGKYLFLPWGKYEDPEQIEIEAQKVIRSALLSMRPLKECTWQHVNEQKTRAAIEALKSEGSVEIDQYIALFDSETASLREEISKLERENQRLKSQAFSRSSENEQIDLVVPSLETDLYHGEHQNIIIEALENLTSSIPDKCRRKKDVIKGILEKNKKIDAKLEITKTIKETLSNYQRMDEKTRRTLERLGFTITSDGTHYKLLFNSDSRYPIIIAKTPSDFRAGKNTASDINTILF</sequence>
<dbReference type="AlphaFoldDB" id="A0A1I5YP49"/>
<evidence type="ECO:0000256" key="1">
    <source>
        <dbReference type="SAM" id="Coils"/>
    </source>
</evidence>
<dbReference type="EMBL" id="FOXK01000015">
    <property type="protein sequence ID" value="SFQ45922.1"/>
    <property type="molecule type" value="Genomic_DNA"/>
</dbReference>
<gene>
    <name evidence="2" type="ORF">SAMN05216177_11530</name>
</gene>
<feature type="coiled-coil region" evidence="1">
    <location>
        <begin position="105"/>
        <end position="132"/>
    </location>
</feature>
<proteinExistence type="predicted"/>
<protein>
    <submittedName>
        <fullName evidence="2">Uncharacterized protein</fullName>
    </submittedName>
</protein>
<dbReference type="Proteomes" id="UP000182025">
    <property type="component" value="Unassembled WGS sequence"/>
</dbReference>
<organism evidence="2 3">
    <name type="scientific">Ectopseudomonas toyotomiensis</name>
    <dbReference type="NCBI Taxonomy" id="554344"/>
    <lineage>
        <taxon>Bacteria</taxon>
        <taxon>Pseudomonadati</taxon>
        <taxon>Pseudomonadota</taxon>
        <taxon>Gammaproteobacteria</taxon>
        <taxon>Pseudomonadales</taxon>
        <taxon>Pseudomonadaceae</taxon>
        <taxon>Ectopseudomonas</taxon>
    </lineage>
</organism>
<evidence type="ECO:0000313" key="3">
    <source>
        <dbReference type="Proteomes" id="UP000182025"/>
    </source>
</evidence>
<keyword evidence="3" id="KW-1185">Reference proteome</keyword>
<accession>A0A1I5YP49</accession>